<dbReference type="InterPro" id="IPR008918">
    <property type="entry name" value="HhH2"/>
</dbReference>
<dbReference type="GO" id="GO:0005634">
    <property type="term" value="C:nucleus"/>
    <property type="evidence" value="ECO:0007669"/>
    <property type="project" value="UniProtKB-SubCell"/>
</dbReference>
<accession>A0A401GNJ3</accession>
<dbReference type="PRINTS" id="PR00853">
    <property type="entry name" value="XPGRADSUPER"/>
</dbReference>
<protein>
    <submittedName>
        <fullName evidence="13">Uncharacterized protein</fullName>
    </submittedName>
</protein>
<dbReference type="PANTHER" id="PTHR11081:SF65">
    <property type="entry name" value="DNA DAMAGE-INDUCIBLE PROTEIN DIN7-RELATED"/>
    <property type="match status" value="1"/>
</dbReference>
<keyword evidence="3" id="KW-0540">Nuclease</keyword>
<dbReference type="GeneID" id="38780705"/>
<evidence type="ECO:0000256" key="6">
    <source>
        <dbReference type="ARBA" id="ARBA00022801"/>
    </source>
</evidence>
<comment type="caution">
    <text evidence="13">The sequence shown here is derived from an EMBL/GenBank/DDBJ whole genome shotgun (WGS) entry which is preliminary data.</text>
</comment>
<dbReference type="PANTHER" id="PTHR11081">
    <property type="entry name" value="FLAP ENDONUCLEASE FAMILY MEMBER"/>
    <property type="match status" value="1"/>
</dbReference>
<dbReference type="InterPro" id="IPR044752">
    <property type="entry name" value="PIN-like_EXO1"/>
</dbReference>
<dbReference type="FunFam" id="3.40.50.1010:FF:000002">
    <property type="entry name" value="Exonuclease 1, putative"/>
    <property type="match status" value="1"/>
</dbReference>
<name>A0A401GNJ3_9APHY</name>
<dbReference type="GO" id="GO:0017108">
    <property type="term" value="F:5'-flap endonuclease activity"/>
    <property type="evidence" value="ECO:0007669"/>
    <property type="project" value="TreeGrafter"/>
</dbReference>
<evidence type="ECO:0000256" key="7">
    <source>
        <dbReference type="ARBA" id="ARBA00022842"/>
    </source>
</evidence>
<evidence type="ECO:0000256" key="3">
    <source>
        <dbReference type="ARBA" id="ARBA00022722"/>
    </source>
</evidence>
<organism evidence="13 14">
    <name type="scientific">Sparassis crispa</name>
    <dbReference type="NCBI Taxonomy" id="139825"/>
    <lineage>
        <taxon>Eukaryota</taxon>
        <taxon>Fungi</taxon>
        <taxon>Dikarya</taxon>
        <taxon>Basidiomycota</taxon>
        <taxon>Agaricomycotina</taxon>
        <taxon>Agaricomycetes</taxon>
        <taxon>Polyporales</taxon>
        <taxon>Sparassidaceae</taxon>
        <taxon>Sparassis</taxon>
    </lineage>
</organism>
<feature type="domain" description="XPG-I" evidence="11">
    <location>
        <begin position="138"/>
        <end position="210"/>
    </location>
</feature>
<evidence type="ECO:0000256" key="9">
    <source>
        <dbReference type="ARBA" id="ARBA00023242"/>
    </source>
</evidence>
<evidence type="ECO:0000259" key="11">
    <source>
        <dbReference type="SMART" id="SM00484"/>
    </source>
</evidence>
<dbReference type="AlphaFoldDB" id="A0A401GNJ3"/>
<dbReference type="STRING" id="139825.A0A401GNJ3"/>
<dbReference type="FunCoup" id="A0A401GNJ3">
    <property type="interactions" value="248"/>
</dbReference>
<keyword evidence="8" id="KW-0234">DNA repair</keyword>
<keyword evidence="4" id="KW-0479">Metal-binding</keyword>
<feature type="region of interest" description="Disordered" evidence="10">
    <location>
        <begin position="362"/>
        <end position="391"/>
    </location>
</feature>
<keyword evidence="7" id="KW-0460">Magnesium</keyword>
<feature type="region of interest" description="Disordered" evidence="10">
    <location>
        <begin position="444"/>
        <end position="621"/>
    </location>
</feature>
<feature type="compositionally biased region" description="Acidic residues" evidence="10">
    <location>
        <begin position="495"/>
        <end position="516"/>
    </location>
</feature>
<dbReference type="InterPro" id="IPR006084">
    <property type="entry name" value="XPG/Rad2"/>
</dbReference>
<dbReference type="CDD" id="cd09901">
    <property type="entry name" value="H3TH_FEN1-like"/>
    <property type="match status" value="1"/>
</dbReference>
<reference evidence="13 14" key="1">
    <citation type="journal article" date="2018" name="Sci. Rep.">
        <title>Genome sequence of the cauliflower mushroom Sparassis crispa (Hanabiratake) and its association with beneficial usage.</title>
        <authorList>
            <person name="Kiyama R."/>
            <person name="Furutani Y."/>
            <person name="Kawaguchi K."/>
            <person name="Nakanishi T."/>
        </authorList>
    </citation>
    <scope>NUCLEOTIDE SEQUENCE [LARGE SCALE GENOMIC DNA]</scope>
</reference>
<dbReference type="InterPro" id="IPR019974">
    <property type="entry name" value="XPG_CS"/>
</dbReference>
<keyword evidence="9" id="KW-0539">Nucleus</keyword>
<dbReference type="Pfam" id="PF00752">
    <property type="entry name" value="XPG_N"/>
    <property type="match status" value="1"/>
</dbReference>
<dbReference type="InterPro" id="IPR006086">
    <property type="entry name" value="XPG-I_dom"/>
</dbReference>
<evidence type="ECO:0000256" key="5">
    <source>
        <dbReference type="ARBA" id="ARBA00022763"/>
    </source>
</evidence>
<comment type="subcellular location">
    <subcellularLocation>
        <location evidence="2">Nucleus</location>
    </subcellularLocation>
</comment>
<dbReference type="Pfam" id="PF00867">
    <property type="entry name" value="XPG_I"/>
    <property type="match status" value="1"/>
</dbReference>
<dbReference type="RefSeq" id="XP_027614701.1">
    <property type="nucleotide sequence ID" value="XM_027758900.1"/>
</dbReference>
<dbReference type="SMART" id="SM00279">
    <property type="entry name" value="HhH2"/>
    <property type="match status" value="1"/>
</dbReference>
<feature type="domain" description="XPG N-terminal" evidence="12">
    <location>
        <begin position="1"/>
        <end position="99"/>
    </location>
</feature>
<dbReference type="CDD" id="cd09857">
    <property type="entry name" value="PIN_EXO1"/>
    <property type="match status" value="1"/>
</dbReference>
<dbReference type="Proteomes" id="UP000287166">
    <property type="component" value="Unassembled WGS sequence"/>
</dbReference>
<dbReference type="InterPro" id="IPR029060">
    <property type="entry name" value="PIN-like_dom_sf"/>
</dbReference>
<comment type="cofactor">
    <cofactor evidence="1">
        <name>Mg(2+)</name>
        <dbReference type="ChEBI" id="CHEBI:18420"/>
    </cofactor>
</comment>
<evidence type="ECO:0000256" key="8">
    <source>
        <dbReference type="ARBA" id="ARBA00023204"/>
    </source>
</evidence>
<evidence type="ECO:0000313" key="13">
    <source>
        <dbReference type="EMBL" id="GBE83788.1"/>
    </source>
</evidence>
<proteinExistence type="predicted"/>
<keyword evidence="5" id="KW-0227">DNA damage</keyword>
<dbReference type="InParanoid" id="A0A401GNJ3"/>
<feature type="compositionally biased region" description="Basic and acidic residues" evidence="10">
    <location>
        <begin position="714"/>
        <end position="727"/>
    </location>
</feature>
<dbReference type="Gene3D" id="3.40.50.1010">
    <property type="entry name" value="5'-nuclease"/>
    <property type="match status" value="1"/>
</dbReference>
<dbReference type="SUPFAM" id="SSF47807">
    <property type="entry name" value="5' to 3' exonuclease, C-terminal subdomain"/>
    <property type="match status" value="1"/>
</dbReference>
<dbReference type="OrthoDB" id="26491at2759"/>
<feature type="compositionally biased region" description="Basic and acidic residues" evidence="10">
    <location>
        <begin position="368"/>
        <end position="382"/>
    </location>
</feature>
<evidence type="ECO:0000256" key="2">
    <source>
        <dbReference type="ARBA" id="ARBA00004123"/>
    </source>
</evidence>
<gene>
    <name evidence="13" type="ORF">SCP_0508440</name>
</gene>
<feature type="region of interest" description="Disordered" evidence="10">
    <location>
        <begin position="710"/>
        <end position="801"/>
    </location>
</feature>
<dbReference type="GO" id="GO:0008409">
    <property type="term" value="F:5'-3' exonuclease activity"/>
    <property type="evidence" value="ECO:0007669"/>
    <property type="project" value="UniProtKB-ARBA"/>
</dbReference>
<dbReference type="GO" id="GO:0046872">
    <property type="term" value="F:metal ion binding"/>
    <property type="evidence" value="ECO:0007669"/>
    <property type="project" value="UniProtKB-KW"/>
</dbReference>
<evidence type="ECO:0000256" key="4">
    <source>
        <dbReference type="ARBA" id="ARBA00022723"/>
    </source>
</evidence>
<dbReference type="Gene3D" id="1.10.150.20">
    <property type="entry name" value="5' to 3' exonuclease, C-terminal subdomain"/>
    <property type="match status" value="1"/>
</dbReference>
<evidence type="ECO:0000313" key="14">
    <source>
        <dbReference type="Proteomes" id="UP000287166"/>
    </source>
</evidence>
<dbReference type="PROSITE" id="PS00842">
    <property type="entry name" value="XPG_2"/>
    <property type="match status" value="1"/>
</dbReference>
<feature type="region of interest" description="Disordered" evidence="10">
    <location>
        <begin position="640"/>
        <end position="660"/>
    </location>
</feature>
<evidence type="ECO:0000259" key="12">
    <source>
        <dbReference type="SMART" id="SM00485"/>
    </source>
</evidence>
<evidence type="ECO:0000256" key="10">
    <source>
        <dbReference type="SAM" id="MobiDB-lite"/>
    </source>
</evidence>
<dbReference type="InterPro" id="IPR006085">
    <property type="entry name" value="XPG_DNA_repair_N"/>
</dbReference>
<evidence type="ECO:0000256" key="1">
    <source>
        <dbReference type="ARBA" id="ARBA00001946"/>
    </source>
</evidence>
<keyword evidence="14" id="KW-1185">Reference proteome</keyword>
<keyword evidence="6" id="KW-0378">Hydrolase</keyword>
<dbReference type="InterPro" id="IPR036279">
    <property type="entry name" value="5-3_exonuclease_C_sf"/>
</dbReference>
<dbReference type="SMART" id="SM00484">
    <property type="entry name" value="XPGI"/>
    <property type="match status" value="1"/>
</dbReference>
<dbReference type="EMBL" id="BFAD01000005">
    <property type="protein sequence ID" value="GBE83788.1"/>
    <property type="molecule type" value="Genomic_DNA"/>
</dbReference>
<dbReference type="FunFam" id="1.10.150.20:FF:000011">
    <property type="entry name" value="exonuclease 1"/>
    <property type="match status" value="1"/>
</dbReference>
<dbReference type="SMART" id="SM00485">
    <property type="entry name" value="XPGN"/>
    <property type="match status" value="1"/>
</dbReference>
<sequence>MGISGLLPLLKDIQVNRHLSEFAGETIAVDAYVWLHRGTYGCAPELVTGKRTTKYVDYAMHRVRLLRHHGIQPYIVFDGGPLPAKKGTESSRKQKRDENLSRANALAAQGKHNQAREYYVKCIDVTPQMAYQLIKVLRAESVPYVVAPYEADAQMAYMERIGLVDGILTEDSDLLVFGCRRVLFKLDTTASRVTCIARTDFASLTDTSAGGISLLGWSDVQFRAMAILSGCDYLPSIPGIGLKTAWALLRRYKTAENVVRALSLEGKKKVPKGYMEAFRLTEKVFLHQRVYDPTQEQLVHLNDLPHDEEWDDEKEAFVGANIEPSLAKQVAEGDACPISLLPMEDINPSYVPRALKAIPMNVKNIGQSDKDRAKERRKESEKPPLGGLLHFFTPKSKAATTPKSCSRMNGAQAEKSSAKVVITAGRSSGKRTLAEVMEQDMAVKRKKQEEYSNPASRPISSKFFCRATPSPQSKNKNASHKKLFPEAGPSRLVYDVEDKENEPVLDDDDILMDDPDPVQQEDGYISPSPSLTRLDTPELSSPLRPTGASRPYGDNEDDDFGADILSSPPVVRSRARRFSCDTGDGRGRTDAVGAGLVRNTPSLRDGQEALGRPVDSGPDLRDTFGEWDWDDVTSEIECSDASLRSVRSGASSPGPVTPDDSAELVREKAALCGEDMVDVDDLEDVIDSQEIAARNETVALGWWEKWARSGKRAPGGERKFAPLRRSETTMTPDGRQRPLQVRPHSAHPGSKRKGVQQQDLRSAGRRSLVFMEEAKTTPKTSLLHDASYARPGSAGSKKAEDITATARNRLAEFKWMAAG</sequence>
<dbReference type="SUPFAM" id="SSF88723">
    <property type="entry name" value="PIN domain-like"/>
    <property type="match status" value="1"/>
</dbReference>
<dbReference type="GO" id="GO:0003677">
    <property type="term" value="F:DNA binding"/>
    <property type="evidence" value="ECO:0007669"/>
    <property type="project" value="InterPro"/>
</dbReference>
<dbReference type="GO" id="GO:0006281">
    <property type="term" value="P:DNA repair"/>
    <property type="evidence" value="ECO:0007669"/>
    <property type="project" value="UniProtKB-KW"/>
</dbReference>